<evidence type="ECO:0008006" key="2">
    <source>
        <dbReference type="Google" id="ProtNLM"/>
    </source>
</evidence>
<dbReference type="SUPFAM" id="SSF53335">
    <property type="entry name" value="S-adenosyl-L-methionine-dependent methyltransferases"/>
    <property type="match status" value="1"/>
</dbReference>
<gene>
    <name evidence="1" type="ORF">METZ01_LOCUS355254</name>
</gene>
<protein>
    <recommendedName>
        <fullName evidence="2">Methyltransferase domain-containing protein</fullName>
    </recommendedName>
</protein>
<dbReference type="Gene3D" id="3.40.50.150">
    <property type="entry name" value="Vaccinia Virus protein VP39"/>
    <property type="match status" value="1"/>
</dbReference>
<dbReference type="EMBL" id="UINC01124928">
    <property type="protein sequence ID" value="SVD02400.1"/>
    <property type="molecule type" value="Genomic_DNA"/>
</dbReference>
<name>A0A382RY60_9ZZZZ</name>
<dbReference type="AlphaFoldDB" id="A0A382RY60"/>
<dbReference type="Pfam" id="PF13489">
    <property type="entry name" value="Methyltransf_23"/>
    <property type="match status" value="1"/>
</dbReference>
<dbReference type="InterPro" id="IPR029063">
    <property type="entry name" value="SAM-dependent_MTases_sf"/>
</dbReference>
<sequence length="212" mass="24172">MTNKGLSFKQPAHSVTSYSAGVEWKRPYRALRSQWLSWRFPGSLLFWEQAYAGGGNSGPGCLGVLGEFKADVLNSFVEEHSVASVVEFGCGDGNQLALASYPNYIGLDISPSVVKRCVARFDDDPTKSFFLYHGDAWHDKARIFQAELTLSLDVLYHIIEDDAYDNYLRHLFDTSNRFVVIYSVNDDRIFSEAYSRPRRFTDWVSMNQPAWR</sequence>
<proteinExistence type="predicted"/>
<feature type="non-terminal residue" evidence="1">
    <location>
        <position position="212"/>
    </location>
</feature>
<dbReference type="CDD" id="cd02440">
    <property type="entry name" value="AdoMet_MTases"/>
    <property type="match status" value="1"/>
</dbReference>
<reference evidence="1" key="1">
    <citation type="submission" date="2018-05" db="EMBL/GenBank/DDBJ databases">
        <authorList>
            <person name="Lanie J.A."/>
            <person name="Ng W.-L."/>
            <person name="Kazmierczak K.M."/>
            <person name="Andrzejewski T.M."/>
            <person name="Davidsen T.M."/>
            <person name="Wayne K.J."/>
            <person name="Tettelin H."/>
            <person name="Glass J.I."/>
            <person name="Rusch D."/>
            <person name="Podicherti R."/>
            <person name="Tsui H.-C.T."/>
            <person name="Winkler M.E."/>
        </authorList>
    </citation>
    <scope>NUCLEOTIDE SEQUENCE</scope>
</reference>
<evidence type="ECO:0000313" key="1">
    <source>
        <dbReference type="EMBL" id="SVD02400.1"/>
    </source>
</evidence>
<accession>A0A382RY60</accession>
<organism evidence="1">
    <name type="scientific">marine metagenome</name>
    <dbReference type="NCBI Taxonomy" id="408172"/>
    <lineage>
        <taxon>unclassified sequences</taxon>
        <taxon>metagenomes</taxon>
        <taxon>ecological metagenomes</taxon>
    </lineage>
</organism>